<evidence type="ECO:0000256" key="1">
    <source>
        <dbReference type="ARBA" id="ARBA00004496"/>
    </source>
</evidence>
<dbReference type="GO" id="GO:0003727">
    <property type="term" value="F:single-stranded RNA binding"/>
    <property type="evidence" value="ECO:0007669"/>
    <property type="project" value="TreeGrafter"/>
</dbReference>
<evidence type="ECO:0000256" key="6">
    <source>
        <dbReference type="SAM" id="MobiDB-lite"/>
    </source>
</evidence>
<keyword evidence="3" id="KW-0677">Repeat</keyword>
<dbReference type="GO" id="GO:0003725">
    <property type="term" value="F:double-stranded RNA binding"/>
    <property type="evidence" value="ECO:0007669"/>
    <property type="project" value="TreeGrafter"/>
</dbReference>
<dbReference type="InterPro" id="IPR014720">
    <property type="entry name" value="dsRBD_dom"/>
</dbReference>
<dbReference type="PROSITE" id="PS51703">
    <property type="entry name" value="DZF"/>
    <property type="match status" value="1"/>
</dbReference>
<dbReference type="Gene3D" id="3.30.160.20">
    <property type="match status" value="2"/>
</dbReference>
<dbReference type="AlphaFoldDB" id="A0A8C9Z679"/>
<dbReference type="RefSeq" id="XP_031161208.1">
    <property type="nucleotide sequence ID" value="XM_031305348.2"/>
</dbReference>
<gene>
    <name evidence="9" type="primary">LOC116054048</name>
</gene>
<dbReference type="PROSITE" id="PS50137">
    <property type="entry name" value="DS_RBD"/>
    <property type="match status" value="2"/>
</dbReference>
<proteinExistence type="predicted"/>
<comment type="subcellular location">
    <subcellularLocation>
        <location evidence="1">Cytoplasm</location>
    </subcellularLocation>
</comment>
<dbReference type="GeneID" id="116054048"/>
<dbReference type="PANTHER" id="PTHR45762:SF1">
    <property type="entry name" value="SPERMATID PERINUCLEAR RNA-BINDING PROTEIN"/>
    <property type="match status" value="1"/>
</dbReference>
<dbReference type="Pfam" id="PF07528">
    <property type="entry name" value="DZF_N"/>
    <property type="match status" value="1"/>
</dbReference>
<dbReference type="GeneTree" id="ENSGT00940000154687"/>
<keyword evidence="2" id="KW-0963">Cytoplasm</keyword>
<accession>A0A8C9Z679</accession>
<keyword evidence="4" id="KW-0238">DNA-binding</keyword>
<dbReference type="PANTHER" id="PTHR45762">
    <property type="entry name" value="ZINC FINGER RNA-BINDING PROTEIN"/>
    <property type="match status" value="1"/>
</dbReference>
<dbReference type="SUPFAM" id="SSF54768">
    <property type="entry name" value="dsRNA-binding domain-like"/>
    <property type="match status" value="2"/>
</dbReference>
<feature type="compositionally biased region" description="Low complexity" evidence="6">
    <location>
        <begin position="482"/>
        <end position="496"/>
    </location>
</feature>
<feature type="region of interest" description="Disordered" evidence="6">
    <location>
        <begin position="576"/>
        <end position="595"/>
    </location>
</feature>
<feature type="region of interest" description="Disordered" evidence="6">
    <location>
        <begin position="464"/>
        <end position="514"/>
    </location>
</feature>
<dbReference type="Ensembl" id="ENSSLUT00000036705.1">
    <property type="protein sequence ID" value="ENSSLUP00000035604.1"/>
    <property type="gene ID" value="ENSSLUG00000015861.1"/>
</dbReference>
<dbReference type="InterPro" id="IPR043519">
    <property type="entry name" value="NT_sf"/>
</dbReference>
<protein>
    <submittedName>
        <fullName evidence="9">Spermatid perinuclear RNA-binding protein-like</fullName>
    </submittedName>
</protein>
<dbReference type="Pfam" id="PF00035">
    <property type="entry name" value="dsrm"/>
    <property type="match status" value="2"/>
</dbReference>
<feature type="domain" description="DRBM" evidence="7">
    <location>
        <begin position="509"/>
        <end position="575"/>
    </location>
</feature>
<feature type="compositionally biased region" description="Basic and acidic residues" evidence="6">
    <location>
        <begin position="186"/>
        <end position="195"/>
    </location>
</feature>
<keyword evidence="5" id="KW-0694">RNA-binding</keyword>
<dbReference type="Gene3D" id="1.10.1410.40">
    <property type="match status" value="1"/>
</dbReference>
<dbReference type="SMART" id="SM00358">
    <property type="entry name" value="DSRM"/>
    <property type="match status" value="2"/>
</dbReference>
<evidence type="ECO:0000259" key="7">
    <source>
        <dbReference type="PROSITE" id="PS50137"/>
    </source>
</evidence>
<feature type="region of interest" description="Disordered" evidence="6">
    <location>
        <begin position="172"/>
        <end position="202"/>
    </location>
</feature>
<dbReference type="SMART" id="SM00572">
    <property type="entry name" value="DZF"/>
    <property type="match status" value="1"/>
</dbReference>
<dbReference type="InterPro" id="IPR049401">
    <property type="entry name" value="DZF_dom_N"/>
</dbReference>
<dbReference type="InterPro" id="IPR006561">
    <property type="entry name" value="DZF_dom"/>
</dbReference>
<dbReference type="FunFam" id="3.30.460.10:FF:000003">
    <property type="entry name" value="interleukin enhancer-binding factor 3 isoform X2"/>
    <property type="match status" value="1"/>
</dbReference>
<dbReference type="GO" id="GO:0071011">
    <property type="term" value="C:precatalytic spliceosome"/>
    <property type="evidence" value="ECO:0007669"/>
    <property type="project" value="TreeGrafter"/>
</dbReference>
<dbReference type="Gene3D" id="3.30.460.10">
    <property type="entry name" value="Beta Polymerase, domain 2"/>
    <property type="match status" value="1"/>
</dbReference>
<organism evidence="9 10">
    <name type="scientific">Sander lucioperca</name>
    <name type="common">Pike-perch</name>
    <name type="synonym">Perca lucioperca</name>
    <dbReference type="NCBI Taxonomy" id="283035"/>
    <lineage>
        <taxon>Eukaryota</taxon>
        <taxon>Metazoa</taxon>
        <taxon>Chordata</taxon>
        <taxon>Craniata</taxon>
        <taxon>Vertebrata</taxon>
        <taxon>Euteleostomi</taxon>
        <taxon>Actinopterygii</taxon>
        <taxon>Neopterygii</taxon>
        <taxon>Teleostei</taxon>
        <taxon>Neoteleostei</taxon>
        <taxon>Acanthomorphata</taxon>
        <taxon>Eupercaria</taxon>
        <taxon>Perciformes</taxon>
        <taxon>Percoidei</taxon>
        <taxon>Percidae</taxon>
        <taxon>Luciopercinae</taxon>
        <taxon>Sander</taxon>
    </lineage>
</organism>
<evidence type="ECO:0000313" key="10">
    <source>
        <dbReference type="Proteomes" id="UP000694568"/>
    </source>
</evidence>
<evidence type="ECO:0000256" key="4">
    <source>
        <dbReference type="ARBA" id="ARBA00023125"/>
    </source>
</evidence>
<feature type="compositionally biased region" description="Basic and acidic residues" evidence="6">
    <location>
        <begin position="468"/>
        <end position="480"/>
    </location>
</feature>
<evidence type="ECO:0000256" key="3">
    <source>
        <dbReference type="ARBA" id="ARBA00022737"/>
    </source>
</evidence>
<evidence type="ECO:0000313" key="9">
    <source>
        <dbReference type="Ensembl" id="ENSSLUP00000035604.1"/>
    </source>
</evidence>
<dbReference type="Pfam" id="PF20965">
    <property type="entry name" value="DZF_C"/>
    <property type="match status" value="1"/>
</dbReference>
<evidence type="ECO:0000259" key="8">
    <source>
        <dbReference type="PROSITE" id="PS51703"/>
    </source>
</evidence>
<dbReference type="FunFam" id="1.10.1410.40:FF:000001">
    <property type="entry name" value="interleukin enhancer-binding factor 3 isoform X1"/>
    <property type="match status" value="1"/>
</dbReference>
<dbReference type="Proteomes" id="UP000694568">
    <property type="component" value="Unplaced"/>
</dbReference>
<evidence type="ECO:0000256" key="2">
    <source>
        <dbReference type="ARBA" id="ARBA00022490"/>
    </source>
</evidence>
<sequence length="676" mass="73901">MRSFRSFANDDRHVMAKHASIYPAPEELEAVQALVSTVEGALKKVSDWMDGLNTSLGKTCTDTGAGDNKAEEDAADIKPDGTPALCGVTRVGLVAKGLLIKGDMDLELVLMCREKPTKLLLYTISANLPLQIQTMTEDKYEVQSCAPDAAIRVCSTKDPRLTLKITLSSLTMREEHGTTEEDEGHQDDNKERQEDEEKEEDVLDRQKCQAALASLRHAKWFQVRVTDLKSCVIVLRIFRDMCNRLSGWQPLKGWPLELICEKAIATCNRPLGPGEALRRVMECIASGILLPGGPGVHDPCEREPTDVLSDLSAQQADAITHSAQHALRLLAFGQLYKVLNMDPLPTSRPSPRLLEGGCHKRLREDIGSDDRDFIKRMKVLDWRMTDPNHPMNALMRLNQIHPGLQYRLLSQSGPVHAPVFTMSVEIQGTTYQASGNSKRTAKLQVALKALQALGFVLGGDGDVDSLSADEKSDGEGKNDRMSTSSSSTSITSSTDTQESRAPGPILTAGGKNPVMELNEKRRGLKYELISESGSSYDKRFIIEVEVDKQVFRGTGPNKKVAKASAALAALNSLFSGSKSTSNKKKRPNPPPKRSVASVLTLPALAARPPRIPVIPRAPYISTPPTHGYIPPGFGAPYGYSPAGALHPYGFPTRMPSVVVPVIRVPTAYPITHLYPY</sequence>
<evidence type="ECO:0000256" key="5">
    <source>
        <dbReference type="PROSITE-ProRule" id="PRU00266"/>
    </source>
</evidence>
<feature type="domain" description="DRBM" evidence="7">
    <location>
        <begin position="389"/>
        <end position="455"/>
    </location>
</feature>
<dbReference type="InterPro" id="IPR049402">
    <property type="entry name" value="DZF_dom_C"/>
</dbReference>
<keyword evidence="10" id="KW-1185">Reference proteome</keyword>
<dbReference type="GO" id="GO:0003677">
    <property type="term" value="F:DNA binding"/>
    <property type="evidence" value="ECO:0007669"/>
    <property type="project" value="UniProtKB-KW"/>
</dbReference>
<reference evidence="9" key="1">
    <citation type="submission" date="2025-08" db="UniProtKB">
        <authorList>
            <consortium name="Ensembl"/>
        </authorList>
    </citation>
    <scope>IDENTIFICATION</scope>
</reference>
<dbReference type="FunFam" id="3.30.160.20:FF:000006">
    <property type="entry name" value="interleukin enhancer-binding factor 3 isoform X2"/>
    <property type="match status" value="1"/>
</dbReference>
<name>A0A8C9Z679_SANLU</name>
<dbReference type="GO" id="GO:0005737">
    <property type="term" value="C:cytoplasm"/>
    <property type="evidence" value="ECO:0007669"/>
    <property type="project" value="UniProtKB-SubCell"/>
</dbReference>
<reference evidence="9" key="2">
    <citation type="submission" date="2025-09" db="UniProtKB">
        <authorList>
            <consortium name="Ensembl"/>
        </authorList>
    </citation>
    <scope>IDENTIFICATION</scope>
</reference>
<feature type="domain" description="DZF" evidence="8">
    <location>
        <begin position="5"/>
        <end position="368"/>
    </location>
</feature>